<dbReference type="SUPFAM" id="SSF55874">
    <property type="entry name" value="ATPase domain of HSP90 chaperone/DNA topoisomerase II/histidine kinase"/>
    <property type="match status" value="1"/>
</dbReference>
<dbReference type="PANTHER" id="PTHR45436">
    <property type="entry name" value="SENSOR HISTIDINE KINASE YKOH"/>
    <property type="match status" value="1"/>
</dbReference>
<evidence type="ECO:0000256" key="2">
    <source>
        <dbReference type="ARBA" id="ARBA00004370"/>
    </source>
</evidence>
<comment type="catalytic activity">
    <reaction evidence="1">
        <text>ATP + protein L-histidine = ADP + protein N-phospho-L-histidine.</text>
        <dbReference type="EC" id="2.7.13.3"/>
    </reaction>
</comment>
<evidence type="ECO:0000256" key="5">
    <source>
        <dbReference type="ARBA" id="ARBA00022679"/>
    </source>
</evidence>
<dbReference type="InterPro" id="IPR036890">
    <property type="entry name" value="HATPase_C_sf"/>
</dbReference>
<sequence>MIRGPRSLRARLALVAAAATLVALAVAGIAIAGILERYVTGTIDARLDDRLVAYGAAVRDDGTLDAPLLARLAGGSDQPWRIVTPRARAGMTWLDPMAAAPAPAAREGPGLPKAPPPAPPPGRQPPPAGRAPPPPPGAGQPFDQRTSQGGVHGRWATIATAAGPAQVAVAVPRRAIQRPVEAALAPLLATLALLGGLLGAATLVQLRIGLRPLATIATMLAEVRAGRRRHVTVDPPTELLPLVERLNALIDDNEAQLARARGHVANLAHGLKTPLAALRLDLAGRDPDGRLAAQLDRAERQVRHHLGRARAASDGGAGTAPVAVAPTVADLVAALARIHADRGIAAQVSVADDLAVRCDAQDLAEILGNLIDNGWRWARGQVRIAAERRDADVRIAITDDGPGIAADSVPRALRPGVRLDEAGEGHGFGLPIARELAELHGGTLALSTAPGEGLTATVTLPAG</sequence>
<feature type="domain" description="HAMP" evidence="13">
    <location>
        <begin position="207"/>
        <end position="258"/>
    </location>
</feature>
<keyword evidence="6" id="KW-0812">Transmembrane</keyword>
<dbReference type="InterPro" id="IPR004358">
    <property type="entry name" value="Sig_transdc_His_kin-like_C"/>
</dbReference>
<organism evidence="14 15">
    <name type="scientific">Sphingomonas abaci</name>
    <dbReference type="NCBI Taxonomy" id="237611"/>
    <lineage>
        <taxon>Bacteria</taxon>
        <taxon>Pseudomonadati</taxon>
        <taxon>Pseudomonadota</taxon>
        <taxon>Alphaproteobacteria</taxon>
        <taxon>Sphingomonadales</taxon>
        <taxon>Sphingomonadaceae</taxon>
        <taxon>Sphingomonas</taxon>
    </lineage>
</organism>
<keyword evidence="9" id="KW-0902">Two-component regulatory system</keyword>
<dbReference type="PRINTS" id="PR00344">
    <property type="entry name" value="BCTRLSENSOR"/>
</dbReference>
<comment type="subcellular location">
    <subcellularLocation>
        <location evidence="2">Membrane</location>
    </subcellularLocation>
</comment>
<evidence type="ECO:0000256" key="4">
    <source>
        <dbReference type="ARBA" id="ARBA00022553"/>
    </source>
</evidence>
<feature type="compositionally biased region" description="Low complexity" evidence="11">
    <location>
        <begin position="100"/>
        <end position="111"/>
    </location>
</feature>
<dbReference type="GO" id="GO:0000160">
    <property type="term" value="P:phosphorelay signal transduction system"/>
    <property type="evidence" value="ECO:0007669"/>
    <property type="project" value="UniProtKB-KW"/>
</dbReference>
<keyword evidence="15" id="KW-1185">Reference proteome</keyword>
<evidence type="ECO:0000259" key="13">
    <source>
        <dbReference type="PROSITE" id="PS50885"/>
    </source>
</evidence>
<keyword evidence="5" id="KW-0808">Transferase</keyword>
<feature type="domain" description="Histidine kinase" evidence="12">
    <location>
        <begin position="266"/>
        <end position="463"/>
    </location>
</feature>
<dbReference type="RefSeq" id="WP_184112032.1">
    <property type="nucleotide sequence ID" value="NZ_JACHNY010000001.1"/>
</dbReference>
<dbReference type="Pfam" id="PF02518">
    <property type="entry name" value="HATPase_c"/>
    <property type="match status" value="1"/>
</dbReference>
<evidence type="ECO:0000256" key="9">
    <source>
        <dbReference type="ARBA" id="ARBA00023012"/>
    </source>
</evidence>
<evidence type="ECO:0000313" key="14">
    <source>
        <dbReference type="EMBL" id="MBB4616876.1"/>
    </source>
</evidence>
<keyword evidence="10" id="KW-0472">Membrane</keyword>
<feature type="compositionally biased region" description="Pro residues" evidence="11">
    <location>
        <begin position="112"/>
        <end position="138"/>
    </location>
</feature>
<dbReference type="AlphaFoldDB" id="A0A7W7EX94"/>
<keyword evidence="7 14" id="KW-0418">Kinase</keyword>
<dbReference type="Proteomes" id="UP000574769">
    <property type="component" value="Unassembled WGS sequence"/>
</dbReference>
<dbReference type="EC" id="2.7.13.3" evidence="3"/>
<evidence type="ECO:0000256" key="6">
    <source>
        <dbReference type="ARBA" id="ARBA00022692"/>
    </source>
</evidence>
<evidence type="ECO:0000256" key="1">
    <source>
        <dbReference type="ARBA" id="ARBA00000085"/>
    </source>
</evidence>
<dbReference type="GO" id="GO:0005886">
    <property type="term" value="C:plasma membrane"/>
    <property type="evidence" value="ECO:0007669"/>
    <property type="project" value="TreeGrafter"/>
</dbReference>
<accession>A0A7W7EX94</accession>
<evidence type="ECO:0000256" key="3">
    <source>
        <dbReference type="ARBA" id="ARBA00012438"/>
    </source>
</evidence>
<evidence type="ECO:0000256" key="11">
    <source>
        <dbReference type="SAM" id="MobiDB-lite"/>
    </source>
</evidence>
<evidence type="ECO:0000256" key="10">
    <source>
        <dbReference type="ARBA" id="ARBA00023136"/>
    </source>
</evidence>
<evidence type="ECO:0000256" key="7">
    <source>
        <dbReference type="ARBA" id="ARBA00022777"/>
    </source>
</evidence>
<dbReference type="SMART" id="SM00387">
    <property type="entry name" value="HATPase_c"/>
    <property type="match status" value="1"/>
</dbReference>
<dbReference type="PROSITE" id="PS50885">
    <property type="entry name" value="HAMP"/>
    <property type="match status" value="1"/>
</dbReference>
<dbReference type="PROSITE" id="PS50109">
    <property type="entry name" value="HIS_KIN"/>
    <property type="match status" value="1"/>
</dbReference>
<gene>
    <name evidence="14" type="ORF">GGQ96_000982</name>
</gene>
<dbReference type="PANTHER" id="PTHR45436:SF5">
    <property type="entry name" value="SENSOR HISTIDINE KINASE TRCS"/>
    <property type="match status" value="1"/>
</dbReference>
<evidence type="ECO:0000259" key="12">
    <source>
        <dbReference type="PROSITE" id="PS50109"/>
    </source>
</evidence>
<dbReference type="InterPro" id="IPR003660">
    <property type="entry name" value="HAMP_dom"/>
</dbReference>
<comment type="caution">
    <text evidence="14">The sequence shown here is derived from an EMBL/GenBank/DDBJ whole genome shotgun (WGS) entry which is preliminary data.</text>
</comment>
<evidence type="ECO:0000256" key="8">
    <source>
        <dbReference type="ARBA" id="ARBA00022989"/>
    </source>
</evidence>
<dbReference type="EMBL" id="JACHNY010000001">
    <property type="protein sequence ID" value="MBB4616876.1"/>
    <property type="molecule type" value="Genomic_DNA"/>
</dbReference>
<keyword evidence="8" id="KW-1133">Transmembrane helix</keyword>
<reference evidence="14 15" key="1">
    <citation type="submission" date="2020-08" db="EMBL/GenBank/DDBJ databases">
        <title>Genomic Encyclopedia of Type Strains, Phase IV (KMG-IV): sequencing the most valuable type-strain genomes for metagenomic binning, comparative biology and taxonomic classification.</title>
        <authorList>
            <person name="Goeker M."/>
        </authorList>
    </citation>
    <scope>NUCLEOTIDE SEQUENCE [LARGE SCALE GENOMIC DNA]</scope>
    <source>
        <strain evidence="14 15">DSM 15867</strain>
    </source>
</reference>
<dbReference type="InterPro" id="IPR050428">
    <property type="entry name" value="TCS_sensor_his_kinase"/>
</dbReference>
<name>A0A7W7EX94_9SPHN</name>
<evidence type="ECO:0000313" key="15">
    <source>
        <dbReference type="Proteomes" id="UP000574769"/>
    </source>
</evidence>
<dbReference type="Gene3D" id="3.30.565.10">
    <property type="entry name" value="Histidine kinase-like ATPase, C-terminal domain"/>
    <property type="match status" value="1"/>
</dbReference>
<proteinExistence type="predicted"/>
<dbReference type="InterPro" id="IPR005467">
    <property type="entry name" value="His_kinase_dom"/>
</dbReference>
<feature type="region of interest" description="Disordered" evidence="11">
    <location>
        <begin position="100"/>
        <end position="151"/>
    </location>
</feature>
<keyword evidence="4" id="KW-0597">Phosphoprotein</keyword>
<dbReference type="Gene3D" id="1.10.287.130">
    <property type="match status" value="1"/>
</dbReference>
<dbReference type="InterPro" id="IPR003594">
    <property type="entry name" value="HATPase_dom"/>
</dbReference>
<dbReference type="GO" id="GO:0004673">
    <property type="term" value="F:protein histidine kinase activity"/>
    <property type="evidence" value="ECO:0007669"/>
    <property type="project" value="UniProtKB-EC"/>
</dbReference>
<protein>
    <recommendedName>
        <fullName evidence="3">histidine kinase</fullName>
        <ecNumber evidence="3">2.7.13.3</ecNumber>
    </recommendedName>
</protein>